<sequence length="308" mass="36447">MPNHFNLEECERFLHDENQFSPGASKRIEKYLQISREGLDEFLIRFPEMIRNEDQLFYIVRFMRAHHKFDTQDHERIFNSNLFTTMERKVTELLAVVEQKDPHTYWYLIHALQSKHSSLYEHLHGSIKCCVCKDIKHREKEEELHFSDLENEGKVVVPLLKALCEAIEDKVSTGRSFIEKMRTARQRKIKGEDLVTNRATYPVDDVVEPEDEDYIDTAEDFPPQHSRIVESIEPKKLEKVKDILNPTKDWTPELAEEMLRTCTRRKRAYKAAFIGLSAITLFIFHSLPAFDFLFLFIYCNFLIMVITL</sequence>
<dbReference type="AlphaFoldDB" id="A0AAU9XBQ7"/>
<organism evidence="2 3">
    <name type="scientific">Pocillopora meandrina</name>
    <dbReference type="NCBI Taxonomy" id="46732"/>
    <lineage>
        <taxon>Eukaryota</taxon>
        <taxon>Metazoa</taxon>
        <taxon>Cnidaria</taxon>
        <taxon>Anthozoa</taxon>
        <taxon>Hexacorallia</taxon>
        <taxon>Scleractinia</taxon>
        <taxon>Astrocoeniina</taxon>
        <taxon>Pocilloporidae</taxon>
        <taxon>Pocillopora</taxon>
    </lineage>
</organism>
<evidence type="ECO:0000256" key="1">
    <source>
        <dbReference type="SAM" id="Phobius"/>
    </source>
</evidence>
<feature type="transmembrane region" description="Helical" evidence="1">
    <location>
        <begin position="268"/>
        <end position="284"/>
    </location>
</feature>
<dbReference type="InterPro" id="IPR011029">
    <property type="entry name" value="DEATH-like_dom_sf"/>
</dbReference>
<keyword evidence="3" id="KW-1185">Reference proteome</keyword>
<protein>
    <submittedName>
        <fullName evidence="2">Uncharacterized protein</fullName>
    </submittedName>
</protein>
<comment type="caution">
    <text evidence="2">The sequence shown here is derived from an EMBL/GenBank/DDBJ whole genome shotgun (WGS) entry which is preliminary data.</text>
</comment>
<dbReference type="Proteomes" id="UP001159428">
    <property type="component" value="Unassembled WGS sequence"/>
</dbReference>
<name>A0AAU9XBQ7_9CNID</name>
<reference evidence="2 3" key="1">
    <citation type="submission" date="2022-05" db="EMBL/GenBank/DDBJ databases">
        <authorList>
            <consortium name="Genoscope - CEA"/>
            <person name="William W."/>
        </authorList>
    </citation>
    <scope>NUCLEOTIDE SEQUENCE [LARGE SCALE GENOMIC DNA]</scope>
</reference>
<evidence type="ECO:0000313" key="2">
    <source>
        <dbReference type="EMBL" id="CAH3141568.1"/>
    </source>
</evidence>
<keyword evidence="1" id="KW-1133">Transmembrane helix</keyword>
<keyword evidence="1" id="KW-0812">Transmembrane</keyword>
<accession>A0AAU9XBQ7</accession>
<keyword evidence="1" id="KW-0472">Membrane</keyword>
<evidence type="ECO:0000313" key="3">
    <source>
        <dbReference type="Proteomes" id="UP001159428"/>
    </source>
</evidence>
<gene>
    <name evidence="2" type="ORF">PMEA_00019805</name>
</gene>
<dbReference type="Gene3D" id="1.10.533.10">
    <property type="entry name" value="Death Domain, Fas"/>
    <property type="match status" value="1"/>
</dbReference>
<dbReference type="EMBL" id="CALNXJ010000035">
    <property type="protein sequence ID" value="CAH3141568.1"/>
    <property type="molecule type" value="Genomic_DNA"/>
</dbReference>
<proteinExistence type="predicted"/>